<gene>
    <name evidence="4" type="ORF">PGLA2088_LOCUS14330</name>
</gene>
<protein>
    <recommendedName>
        <fullName evidence="6">Protochlorophyllide reductase</fullName>
    </recommendedName>
</protein>
<feature type="compositionally biased region" description="Low complexity" evidence="3">
    <location>
        <begin position="153"/>
        <end position="170"/>
    </location>
</feature>
<dbReference type="InterPro" id="IPR002347">
    <property type="entry name" value="SDR_fam"/>
</dbReference>
<dbReference type="PANTHER" id="PTHR24320">
    <property type="entry name" value="RETINOL DEHYDROGENASE"/>
    <property type="match status" value="1"/>
</dbReference>
<organism evidence="4 5">
    <name type="scientific">Polarella glacialis</name>
    <name type="common">Dinoflagellate</name>
    <dbReference type="NCBI Taxonomy" id="89957"/>
    <lineage>
        <taxon>Eukaryota</taxon>
        <taxon>Sar</taxon>
        <taxon>Alveolata</taxon>
        <taxon>Dinophyceae</taxon>
        <taxon>Suessiales</taxon>
        <taxon>Suessiaceae</taxon>
        <taxon>Polarella</taxon>
    </lineage>
</organism>
<reference evidence="4" key="1">
    <citation type="submission" date="2021-02" db="EMBL/GenBank/DDBJ databases">
        <authorList>
            <person name="Dougan E. K."/>
            <person name="Rhodes N."/>
            <person name="Thang M."/>
            <person name="Chan C."/>
        </authorList>
    </citation>
    <scope>NUCLEOTIDE SEQUENCE</scope>
</reference>
<dbReference type="Proteomes" id="UP000626109">
    <property type="component" value="Unassembled WGS sequence"/>
</dbReference>
<evidence type="ECO:0000256" key="3">
    <source>
        <dbReference type="SAM" id="MobiDB-lite"/>
    </source>
</evidence>
<name>A0A813ITN1_POLGL</name>
<evidence type="ECO:0000256" key="2">
    <source>
        <dbReference type="ARBA" id="ARBA00023002"/>
    </source>
</evidence>
<dbReference type="Pfam" id="PF00106">
    <property type="entry name" value="adh_short"/>
    <property type="match status" value="1"/>
</dbReference>
<dbReference type="SUPFAM" id="SSF51735">
    <property type="entry name" value="NAD(P)-binding Rossmann-fold domains"/>
    <property type="match status" value="1"/>
</dbReference>
<dbReference type="EMBL" id="CAJNNW010017409">
    <property type="protein sequence ID" value="CAE8660908.1"/>
    <property type="molecule type" value="Genomic_DNA"/>
</dbReference>
<dbReference type="AlphaFoldDB" id="A0A813ITN1"/>
<evidence type="ECO:0008006" key="6">
    <source>
        <dbReference type="Google" id="ProtNLM"/>
    </source>
</evidence>
<evidence type="ECO:0000313" key="5">
    <source>
        <dbReference type="Proteomes" id="UP000626109"/>
    </source>
</evidence>
<evidence type="ECO:0000256" key="1">
    <source>
        <dbReference type="ARBA" id="ARBA00006484"/>
    </source>
</evidence>
<feature type="region of interest" description="Disordered" evidence="3">
    <location>
        <begin position="146"/>
        <end position="171"/>
    </location>
</feature>
<sequence length="208" mass="22431">MLNRQSQRSVAAEQMIAKQVPGAKVTSIPCDLQSFDSMLAAVAALRQKFSETGIDVLCTNPAGVVDVAGQATAEDIDEQMKTERLLHFLLTEELAPMLRLAKAKRGEARVTRNMLSKKPGAAFKGKNGTLGGNDNNKQVNLVVTRGLGDRPPTKSSNNTTNNNRITNKSSQVKSVRAALGFDATDLPATMKSQNHVDDEVCRPVGDRI</sequence>
<accession>A0A813ITN1</accession>
<dbReference type="PANTHER" id="PTHR24320:SF148">
    <property type="entry name" value="NAD(P)-BINDING ROSSMANN-FOLD SUPERFAMILY PROTEIN"/>
    <property type="match status" value="1"/>
</dbReference>
<evidence type="ECO:0000313" key="4">
    <source>
        <dbReference type="EMBL" id="CAE8660908.1"/>
    </source>
</evidence>
<dbReference type="Gene3D" id="3.40.50.720">
    <property type="entry name" value="NAD(P)-binding Rossmann-like Domain"/>
    <property type="match status" value="1"/>
</dbReference>
<dbReference type="InterPro" id="IPR036291">
    <property type="entry name" value="NAD(P)-bd_dom_sf"/>
</dbReference>
<comment type="similarity">
    <text evidence="1">Belongs to the short-chain dehydrogenases/reductases (SDR) family.</text>
</comment>
<comment type="caution">
    <text evidence="4">The sequence shown here is derived from an EMBL/GenBank/DDBJ whole genome shotgun (WGS) entry which is preliminary data.</text>
</comment>
<keyword evidence="2" id="KW-0560">Oxidoreductase</keyword>
<proteinExistence type="inferred from homology"/>
<dbReference type="GO" id="GO:0016491">
    <property type="term" value="F:oxidoreductase activity"/>
    <property type="evidence" value="ECO:0007669"/>
    <property type="project" value="UniProtKB-KW"/>
</dbReference>